<reference evidence="3" key="1">
    <citation type="submission" date="2016-03" db="EMBL/GenBank/DDBJ databases">
        <authorList>
            <person name="Guldener U."/>
        </authorList>
    </citation>
    <scope>NUCLEOTIDE SEQUENCE [LARGE SCALE GENOMIC DNA]</scope>
    <source>
        <strain evidence="3">04CH-RAC-A.6.1</strain>
    </source>
</reference>
<proteinExistence type="predicted"/>
<evidence type="ECO:0000256" key="1">
    <source>
        <dbReference type="SAM" id="SignalP"/>
    </source>
</evidence>
<accession>A0A1E1LC15</accession>
<dbReference type="Proteomes" id="UP000178912">
    <property type="component" value="Unassembled WGS sequence"/>
</dbReference>
<organism evidence="2 3">
    <name type="scientific">Rhynchosporium agropyri</name>
    <dbReference type="NCBI Taxonomy" id="914238"/>
    <lineage>
        <taxon>Eukaryota</taxon>
        <taxon>Fungi</taxon>
        <taxon>Dikarya</taxon>
        <taxon>Ascomycota</taxon>
        <taxon>Pezizomycotina</taxon>
        <taxon>Leotiomycetes</taxon>
        <taxon>Helotiales</taxon>
        <taxon>Ploettnerulaceae</taxon>
        <taxon>Rhynchosporium</taxon>
    </lineage>
</organism>
<feature type="chain" id="PRO_5009446941" evidence="1">
    <location>
        <begin position="21"/>
        <end position="89"/>
    </location>
</feature>
<dbReference type="EMBL" id="FJUX01000100">
    <property type="protein sequence ID" value="CZT07954.1"/>
    <property type="molecule type" value="Genomic_DNA"/>
</dbReference>
<keyword evidence="3" id="KW-1185">Reference proteome</keyword>
<evidence type="ECO:0000313" key="2">
    <source>
        <dbReference type="EMBL" id="CZT07954.1"/>
    </source>
</evidence>
<sequence>MHFSIILIATVALFSSSALACNPGQDCCWGGEAGGWKGCMNQHNQLLLADRDDRCNDLVADWCSNQGVTEAQCDADCCSITTKGGIGCP</sequence>
<gene>
    <name evidence="2" type="ORF">RAG0_13215</name>
</gene>
<dbReference type="OrthoDB" id="3446835at2759"/>
<dbReference type="AlphaFoldDB" id="A0A1E1LC15"/>
<evidence type="ECO:0000313" key="3">
    <source>
        <dbReference type="Proteomes" id="UP000178912"/>
    </source>
</evidence>
<keyword evidence="1" id="KW-0732">Signal</keyword>
<feature type="signal peptide" evidence="1">
    <location>
        <begin position="1"/>
        <end position="20"/>
    </location>
</feature>
<protein>
    <submittedName>
        <fullName evidence="2">Uncharacterized protein</fullName>
    </submittedName>
</protein>
<name>A0A1E1LC15_9HELO</name>